<feature type="transmembrane region" description="Helical" evidence="10">
    <location>
        <begin position="167"/>
        <end position="192"/>
    </location>
</feature>
<evidence type="ECO:0000256" key="7">
    <source>
        <dbReference type="ARBA" id="ARBA00023136"/>
    </source>
</evidence>
<dbReference type="InterPro" id="IPR006303">
    <property type="entry name" value="FliR"/>
</dbReference>
<keyword evidence="11" id="KW-0966">Cell projection</keyword>
<feature type="transmembrane region" description="Helical" evidence="10">
    <location>
        <begin position="12"/>
        <end position="29"/>
    </location>
</feature>
<keyword evidence="4 10" id="KW-1003">Cell membrane</keyword>
<dbReference type="PANTHER" id="PTHR30065">
    <property type="entry name" value="FLAGELLAR BIOSYNTHETIC PROTEIN FLIR"/>
    <property type="match status" value="1"/>
</dbReference>
<evidence type="ECO:0000256" key="3">
    <source>
        <dbReference type="ARBA" id="ARBA00021717"/>
    </source>
</evidence>
<accession>A0A7C4L0C2</accession>
<dbReference type="PRINTS" id="PR00953">
    <property type="entry name" value="TYPE3IMRPROT"/>
</dbReference>
<sequence>MIVSVAQAQLYFLALTRILALMIAVPVLGGQTIPLQVRVGLGLILAAILLPWQPLPPQTEWMDGLAYAIWVAREVLIGTLAGFAARLTFGALQIAGEAMGLGSGFASSRLFNPAIAESSTALDQFFMMVVMLYFLVIDGHHLFLIAVKKTFEILPLMAPLPLDRMDVLMQTTAQLILAGVHLALPVMAALFLTDLTLGLLARVAPQVQVYFLGLPLKIGVSLIAMGLVIVVGLPLIGNLYREIAPRMLMLIGN</sequence>
<evidence type="ECO:0000256" key="4">
    <source>
        <dbReference type="ARBA" id="ARBA00022475"/>
    </source>
</evidence>
<evidence type="ECO:0000256" key="1">
    <source>
        <dbReference type="ARBA" id="ARBA00002578"/>
    </source>
</evidence>
<dbReference type="Pfam" id="PF01311">
    <property type="entry name" value="Bac_export_1"/>
    <property type="match status" value="1"/>
</dbReference>
<keyword evidence="8 10" id="KW-0975">Bacterial flagellum</keyword>
<dbReference type="AlphaFoldDB" id="A0A7C4L0C2"/>
<organism evidence="11">
    <name type="scientific">Bellilinea caldifistulae</name>
    <dbReference type="NCBI Taxonomy" id="360411"/>
    <lineage>
        <taxon>Bacteria</taxon>
        <taxon>Bacillati</taxon>
        <taxon>Chloroflexota</taxon>
        <taxon>Anaerolineae</taxon>
        <taxon>Anaerolineales</taxon>
        <taxon>Anaerolineaceae</taxon>
        <taxon>Bellilinea</taxon>
    </lineage>
</organism>
<feature type="transmembrane region" description="Helical" evidence="10">
    <location>
        <begin position="218"/>
        <end position="240"/>
    </location>
</feature>
<comment type="subcellular location">
    <subcellularLocation>
        <location evidence="10">Cell membrane</location>
        <topology evidence="10">Multi-pass membrane protein</topology>
    </subcellularLocation>
    <subcellularLocation>
        <location evidence="10">Bacterial flagellum basal body</location>
    </subcellularLocation>
</comment>
<dbReference type="GO" id="GO:0009425">
    <property type="term" value="C:bacterial-type flagellum basal body"/>
    <property type="evidence" value="ECO:0007669"/>
    <property type="project" value="UniProtKB-SubCell"/>
</dbReference>
<keyword evidence="11" id="KW-0969">Cilium</keyword>
<comment type="similarity">
    <text evidence="2 10">Belongs to the FliR/MopE/SpaR family.</text>
</comment>
<keyword evidence="5 10" id="KW-0812">Transmembrane</keyword>
<protein>
    <recommendedName>
        <fullName evidence="3 9">Flagellar biosynthetic protein FliR</fullName>
    </recommendedName>
</protein>
<evidence type="ECO:0000256" key="8">
    <source>
        <dbReference type="ARBA" id="ARBA00023143"/>
    </source>
</evidence>
<comment type="function">
    <text evidence="1 10">Role in flagellar biosynthesis.</text>
</comment>
<dbReference type="NCBIfam" id="TIGR01400">
    <property type="entry name" value="fliR"/>
    <property type="match status" value="1"/>
</dbReference>
<dbReference type="PANTHER" id="PTHR30065:SF1">
    <property type="entry name" value="SURFACE PRESENTATION OF ANTIGENS PROTEIN SPAR"/>
    <property type="match status" value="1"/>
</dbReference>
<evidence type="ECO:0000256" key="2">
    <source>
        <dbReference type="ARBA" id="ARBA00009772"/>
    </source>
</evidence>
<dbReference type="GO" id="GO:0005886">
    <property type="term" value="C:plasma membrane"/>
    <property type="evidence" value="ECO:0007669"/>
    <property type="project" value="UniProtKB-SubCell"/>
</dbReference>
<dbReference type="GO" id="GO:0044780">
    <property type="term" value="P:bacterial-type flagellum assembly"/>
    <property type="evidence" value="ECO:0007669"/>
    <property type="project" value="UniProtKB-UniRule"/>
</dbReference>
<comment type="caution">
    <text evidence="10">Lacks conserved residue(s) required for the propagation of feature annotation.</text>
</comment>
<keyword evidence="7 10" id="KW-0472">Membrane</keyword>
<evidence type="ECO:0000256" key="10">
    <source>
        <dbReference type="RuleBase" id="RU362071"/>
    </source>
</evidence>
<dbReference type="GO" id="GO:0006605">
    <property type="term" value="P:protein targeting"/>
    <property type="evidence" value="ECO:0007669"/>
    <property type="project" value="UniProtKB-UniRule"/>
</dbReference>
<keyword evidence="6 10" id="KW-1133">Transmembrane helix</keyword>
<dbReference type="EMBL" id="DSXR01000092">
    <property type="protein sequence ID" value="HGS87777.1"/>
    <property type="molecule type" value="Genomic_DNA"/>
</dbReference>
<keyword evidence="11" id="KW-0282">Flagellum</keyword>
<comment type="caution">
    <text evidence="11">The sequence shown here is derived from an EMBL/GenBank/DDBJ whole genome shotgun (WGS) entry which is preliminary data.</text>
</comment>
<name>A0A7C4L0C2_9CHLR</name>
<evidence type="ECO:0000256" key="9">
    <source>
        <dbReference type="NCBIfam" id="TIGR01400"/>
    </source>
</evidence>
<dbReference type="InterPro" id="IPR002010">
    <property type="entry name" value="T3SS_IM_R"/>
</dbReference>
<feature type="transmembrane region" description="Helical" evidence="10">
    <location>
        <begin position="125"/>
        <end position="147"/>
    </location>
</feature>
<reference evidence="11" key="1">
    <citation type="journal article" date="2020" name="mSystems">
        <title>Genome- and Community-Level Interaction Insights into Carbon Utilization and Element Cycling Functions of Hydrothermarchaeota in Hydrothermal Sediment.</title>
        <authorList>
            <person name="Zhou Z."/>
            <person name="Liu Y."/>
            <person name="Xu W."/>
            <person name="Pan J."/>
            <person name="Luo Z.H."/>
            <person name="Li M."/>
        </authorList>
    </citation>
    <scope>NUCLEOTIDE SEQUENCE [LARGE SCALE GENOMIC DNA]</scope>
    <source>
        <strain evidence="11">SpSt-556</strain>
    </source>
</reference>
<gene>
    <name evidence="11" type="primary">fliR</name>
    <name evidence="11" type="ORF">ENT17_09180</name>
</gene>
<evidence type="ECO:0000256" key="5">
    <source>
        <dbReference type="ARBA" id="ARBA00022692"/>
    </source>
</evidence>
<evidence type="ECO:0000313" key="11">
    <source>
        <dbReference type="EMBL" id="HGS87777.1"/>
    </source>
</evidence>
<evidence type="ECO:0000256" key="6">
    <source>
        <dbReference type="ARBA" id="ARBA00022989"/>
    </source>
</evidence>
<proteinExistence type="inferred from homology"/>